<evidence type="ECO:0000313" key="2">
    <source>
        <dbReference type="EMBL" id="PIU10604.1"/>
    </source>
</evidence>
<accession>A0A2M6XSJ0</accession>
<proteinExistence type="predicted"/>
<feature type="transmembrane region" description="Helical" evidence="1">
    <location>
        <begin position="118"/>
        <end position="140"/>
    </location>
</feature>
<protein>
    <submittedName>
        <fullName evidence="2">Uncharacterized protein</fullName>
    </submittedName>
</protein>
<name>A0A2M6XSJ0_9BACT</name>
<comment type="caution">
    <text evidence="2">The sequence shown here is derived from an EMBL/GenBank/DDBJ whole genome shotgun (WGS) entry which is preliminary data.</text>
</comment>
<evidence type="ECO:0000256" key="1">
    <source>
        <dbReference type="SAM" id="Phobius"/>
    </source>
</evidence>
<evidence type="ECO:0000313" key="3">
    <source>
        <dbReference type="Proteomes" id="UP000230586"/>
    </source>
</evidence>
<keyword evidence="1" id="KW-0472">Membrane</keyword>
<sequence>MYFKRTKRRSPINALPTIILTTLIIFIIASPFVFTPYFSVKLNPAQAFNFHASLDKIAYKSGLGQASGGGGLPEIIGSIIYGVLGLLGVFFLILIIINGFKWMTAGGNEETVTKTKKALANAAIGVLIILSSYAIAFFVIDVIL</sequence>
<dbReference type="EMBL" id="PEXX01000039">
    <property type="protein sequence ID" value="PIU10604.1"/>
    <property type="molecule type" value="Genomic_DNA"/>
</dbReference>
<dbReference type="Pfam" id="PF18895">
    <property type="entry name" value="T4SS_pilin"/>
    <property type="match status" value="1"/>
</dbReference>
<feature type="transmembrane region" description="Helical" evidence="1">
    <location>
        <begin position="75"/>
        <end position="97"/>
    </location>
</feature>
<dbReference type="AlphaFoldDB" id="A0A2M6XSJ0"/>
<feature type="transmembrane region" description="Helical" evidence="1">
    <location>
        <begin position="12"/>
        <end position="34"/>
    </location>
</feature>
<reference evidence="3" key="1">
    <citation type="submission" date="2017-09" db="EMBL/GenBank/DDBJ databases">
        <title>Depth-based differentiation of microbial function through sediment-hosted aquifers and enrichment of novel symbionts in the deep terrestrial subsurface.</title>
        <authorList>
            <person name="Probst A.J."/>
            <person name="Ladd B."/>
            <person name="Jarett J.K."/>
            <person name="Geller-Mcgrath D.E."/>
            <person name="Sieber C.M.K."/>
            <person name="Emerson J.B."/>
            <person name="Anantharaman K."/>
            <person name="Thomas B.C."/>
            <person name="Malmstrom R."/>
            <person name="Stieglmeier M."/>
            <person name="Klingl A."/>
            <person name="Woyke T."/>
            <person name="Ryan C.M."/>
            <person name="Banfield J.F."/>
        </authorList>
    </citation>
    <scope>NUCLEOTIDE SEQUENCE [LARGE SCALE GENOMIC DNA]</scope>
</reference>
<gene>
    <name evidence="2" type="ORF">COT27_02280</name>
</gene>
<dbReference type="Proteomes" id="UP000230586">
    <property type="component" value="Unassembled WGS sequence"/>
</dbReference>
<organism evidence="2 3">
    <name type="scientific">Candidatus Kuenenbacteria bacterium CG08_land_8_20_14_0_20_37_23</name>
    <dbReference type="NCBI Taxonomy" id="1974617"/>
    <lineage>
        <taxon>Bacteria</taxon>
        <taxon>Candidatus Kueneniibacteriota</taxon>
    </lineage>
</organism>
<keyword evidence="1" id="KW-0812">Transmembrane</keyword>
<keyword evidence="1" id="KW-1133">Transmembrane helix</keyword>
<dbReference type="InterPro" id="IPR043993">
    <property type="entry name" value="T4SS_pilin"/>
</dbReference>